<proteinExistence type="predicted"/>
<keyword evidence="1" id="KW-1133">Transmembrane helix</keyword>
<accession>A0ABU3DQR1</accession>
<evidence type="ECO:0000313" key="2">
    <source>
        <dbReference type="EMBL" id="MDT0686056.1"/>
    </source>
</evidence>
<sequence length="456" mass="49817">MPQKNIYSVEKVPESFLKNNNLNKSITVESSSVWLKRGVWLYFLLLIFEGALRKWILPGLSAPLLVVRDPLAILIIASAWNKNLLPPNKYMSSMIVVCVIATITALTIGHGSISVAAYGARILLIHFPLIFAIGEIFSRGDVVKIGKVMLWISIPVVILTAMQFYSPQSSWVNRGVGGDMEGSGFSGALGFFRPSGTFSFTTGNTLFFSFLACFVLFFWVSNEKVNKIILIAATTALLASIPFSISRTLFFSIVVSLFFTLIAVSRDPKYLVRMLLATIFLVLMITLLSHTESIGTAINAFTHRFETAGKIEGGVAGSILNRYLGGLIDAITNTDNLPFFGFGIGMGTNAGSAMLTGDRAFLIAEEEWGRLIGEMGIALGILTILIRLAFSFSLTLKSYKKIENGDLLPWILLSFALLIIPQGQWAQPTALGFSTLVGGLILAIVSTKENLFLRNE</sequence>
<dbReference type="Proteomes" id="UP001253848">
    <property type="component" value="Unassembled WGS sequence"/>
</dbReference>
<evidence type="ECO:0000256" key="1">
    <source>
        <dbReference type="SAM" id="Phobius"/>
    </source>
</evidence>
<dbReference type="EMBL" id="JAVRHN010000004">
    <property type="protein sequence ID" value="MDT0686056.1"/>
    <property type="molecule type" value="Genomic_DNA"/>
</dbReference>
<feature type="transmembrane region" description="Helical" evidence="1">
    <location>
        <begin position="198"/>
        <end position="220"/>
    </location>
</feature>
<evidence type="ECO:0000313" key="3">
    <source>
        <dbReference type="Proteomes" id="UP001253848"/>
    </source>
</evidence>
<feature type="transmembrane region" description="Helical" evidence="1">
    <location>
        <begin position="407"/>
        <end position="424"/>
    </location>
</feature>
<feature type="transmembrane region" description="Helical" evidence="1">
    <location>
        <begin position="148"/>
        <end position="165"/>
    </location>
</feature>
<feature type="transmembrane region" description="Helical" evidence="1">
    <location>
        <begin position="227"/>
        <end position="243"/>
    </location>
</feature>
<organism evidence="2 3">
    <name type="scientific">Autumnicola psychrophila</name>
    <dbReference type="NCBI Taxonomy" id="3075592"/>
    <lineage>
        <taxon>Bacteria</taxon>
        <taxon>Pseudomonadati</taxon>
        <taxon>Bacteroidota</taxon>
        <taxon>Flavobacteriia</taxon>
        <taxon>Flavobacteriales</taxon>
        <taxon>Flavobacteriaceae</taxon>
        <taxon>Autumnicola</taxon>
    </lineage>
</organism>
<evidence type="ECO:0008006" key="4">
    <source>
        <dbReference type="Google" id="ProtNLM"/>
    </source>
</evidence>
<dbReference type="RefSeq" id="WP_311499459.1">
    <property type="nucleotide sequence ID" value="NZ_JAVRHN010000004.1"/>
</dbReference>
<feature type="transmembrane region" description="Helical" evidence="1">
    <location>
        <begin position="270"/>
        <end position="289"/>
    </location>
</feature>
<gene>
    <name evidence="2" type="ORF">RM541_06750</name>
</gene>
<protein>
    <recommendedName>
        <fullName evidence="4">O-antigen ligase domain-containing protein</fullName>
    </recommendedName>
</protein>
<keyword evidence="1" id="KW-0812">Transmembrane</keyword>
<feature type="transmembrane region" description="Helical" evidence="1">
    <location>
        <begin position="92"/>
        <end position="109"/>
    </location>
</feature>
<feature type="transmembrane region" description="Helical" evidence="1">
    <location>
        <begin position="375"/>
        <end position="395"/>
    </location>
</feature>
<comment type="caution">
    <text evidence="2">The sequence shown here is derived from an EMBL/GenBank/DDBJ whole genome shotgun (WGS) entry which is preliminary data.</text>
</comment>
<keyword evidence="1" id="KW-0472">Membrane</keyword>
<keyword evidence="3" id="KW-1185">Reference proteome</keyword>
<feature type="transmembrane region" description="Helical" evidence="1">
    <location>
        <begin position="430"/>
        <end position="447"/>
    </location>
</feature>
<name>A0ABU3DQR1_9FLAO</name>
<feature type="transmembrane region" description="Helical" evidence="1">
    <location>
        <begin position="115"/>
        <end position="136"/>
    </location>
</feature>
<reference evidence="2 3" key="1">
    <citation type="submission" date="2023-09" db="EMBL/GenBank/DDBJ databases">
        <authorList>
            <person name="Rey-Velasco X."/>
        </authorList>
    </citation>
    <scope>NUCLEOTIDE SEQUENCE [LARGE SCALE GENOMIC DNA]</scope>
    <source>
        <strain evidence="2 3">F225</strain>
    </source>
</reference>